<dbReference type="CDD" id="cd01086">
    <property type="entry name" value="MetAP1"/>
    <property type="match status" value="1"/>
</dbReference>
<dbReference type="InterPro" id="IPR001714">
    <property type="entry name" value="Pept_M24_MAP"/>
</dbReference>
<dbReference type="EMBL" id="MAGO01000007">
    <property type="protein sequence ID" value="OCC15067.1"/>
    <property type="molecule type" value="Genomic_DNA"/>
</dbReference>
<dbReference type="NCBIfam" id="TIGR00500">
    <property type="entry name" value="met_pdase_I"/>
    <property type="match status" value="1"/>
</dbReference>
<dbReference type="PRINTS" id="PR00599">
    <property type="entry name" value="MAPEPTIDASE"/>
</dbReference>
<feature type="binding site" evidence="6">
    <location>
        <position position="104"/>
    </location>
    <ligand>
        <name>a divalent metal cation</name>
        <dbReference type="ChEBI" id="CHEBI:60240"/>
        <label>1</label>
    </ligand>
</feature>
<dbReference type="STRING" id="1156395.DBT_1553"/>
<evidence type="ECO:0000259" key="8">
    <source>
        <dbReference type="Pfam" id="PF00557"/>
    </source>
</evidence>
<evidence type="ECO:0000313" key="9">
    <source>
        <dbReference type="EMBL" id="OCC15067.1"/>
    </source>
</evidence>
<keyword evidence="4 6" id="KW-0479">Metal-binding</keyword>
<evidence type="ECO:0000256" key="7">
    <source>
        <dbReference type="RuleBase" id="RU003653"/>
    </source>
</evidence>
<dbReference type="InterPro" id="IPR002467">
    <property type="entry name" value="Pept_M24A_MAP1"/>
</dbReference>
<feature type="binding site" evidence="6">
    <location>
        <position position="115"/>
    </location>
    <ligand>
        <name>a divalent metal cation</name>
        <dbReference type="ChEBI" id="CHEBI:60240"/>
        <label>1</label>
    </ligand>
</feature>
<dbReference type="InterPro" id="IPR036005">
    <property type="entry name" value="Creatinase/aminopeptidase-like"/>
</dbReference>
<dbReference type="SUPFAM" id="SSF55920">
    <property type="entry name" value="Creatinase/aminopeptidase"/>
    <property type="match status" value="1"/>
</dbReference>
<dbReference type="RefSeq" id="WP_244155333.1">
    <property type="nucleotide sequence ID" value="NZ_MAGO01000007.1"/>
</dbReference>
<comment type="subunit">
    <text evidence="6">Monomer.</text>
</comment>
<gene>
    <name evidence="6" type="primary">map</name>
    <name evidence="9" type="ORF">DBT_1553</name>
</gene>
<dbReference type="PATRIC" id="fig|1156395.6.peg.1568"/>
<evidence type="ECO:0000256" key="3">
    <source>
        <dbReference type="ARBA" id="ARBA00022670"/>
    </source>
</evidence>
<comment type="catalytic activity">
    <reaction evidence="6 7">
        <text>Release of N-terminal amino acids, preferentially methionine, from peptides and arylamides.</text>
        <dbReference type="EC" id="3.4.11.18"/>
    </reaction>
</comment>
<protein>
    <recommendedName>
        <fullName evidence="6 7">Methionine aminopeptidase</fullName>
        <shortName evidence="6">MAP</shortName>
        <shortName evidence="6">MetAP</shortName>
        <ecNumber evidence="6 7">3.4.11.18</ecNumber>
    </recommendedName>
    <alternativeName>
        <fullName evidence="6">Peptidase M</fullName>
    </alternativeName>
</protein>
<dbReference type="GO" id="GO:0046872">
    <property type="term" value="F:metal ion binding"/>
    <property type="evidence" value="ECO:0007669"/>
    <property type="project" value="UniProtKB-UniRule"/>
</dbReference>
<accession>A0A1B9F544</accession>
<comment type="similarity">
    <text evidence="6">Belongs to the peptidase M24A family. Methionine aminopeptidase type 1 subfamily.</text>
</comment>
<dbReference type="Proteomes" id="UP000093080">
    <property type="component" value="Unassembled WGS sequence"/>
</dbReference>
<dbReference type="Pfam" id="PF00557">
    <property type="entry name" value="Peptidase_M24"/>
    <property type="match status" value="1"/>
</dbReference>
<feature type="binding site" evidence="6">
    <location>
        <position position="86"/>
    </location>
    <ligand>
        <name>substrate</name>
    </ligand>
</feature>
<comment type="function">
    <text evidence="1 6">Removes the N-terminal methionine from nascent proteins. The N-terminal methionine is often cleaved when the second residue in the primary sequence is small and uncharged (Met-Ala-, Cys, Gly, Pro, Ser, Thr, or Val). Requires deformylation of the N(alpha)-formylated initiator methionine before it can be hydrolyzed.</text>
</comment>
<dbReference type="PROSITE" id="PS00680">
    <property type="entry name" value="MAP_1"/>
    <property type="match status" value="1"/>
</dbReference>
<evidence type="ECO:0000313" key="10">
    <source>
        <dbReference type="Proteomes" id="UP000093080"/>
    </source>
</evidence>
<feature type="binding site" evidence="6">
    <location>
        <position position="211"/>
    </location>
    <ligand>
        <name>a divalent metal cation</name>
        <dbReference type="ChEBI" id="CHEBI:60240"/>
        <label>2</label>
        <note>catalytic</note>
    </ligand>
</feature>
<dbReference type="HAMAP" id="MF_01974">
    <property type="entry name" value="MetAP_1"/>
    <property type="match status" value="1"/>
</dbReference>
<evidence type="ECO:0000256" key="6">
    <source>
        <dbReference type="HAMAP-Rule" id="MF_01974"/>
    </source>
</evidence>
<name>A0A1B9F544_9BACT</name>
<evidence type="ECO:0000256" key="5">
    <source>
        <dbReference type="ARBA" id="ARBA00022801"/>
    </source>
</evidence>
<keyword evidence="2 6" id="KW-0031">Aminopeptidase</keyword>
<dbReference type="PANTHER" id="PTHR43330:SF27">
    <property type="entry name" value="METHIONINE AMINOPEPTIDASE"/>
    <property type="match status" value="1"/>
</dbReference>
<comment type="cofactor">
    <cofactor evidence="6">
        <name>Co(2+)</name>
        <dbReference type="ChEBI" id="CHEBI:48828"/>
    </cofactor>
    <cofactor evidence="6">
        <name>Zn(2+)</name>
        <dbReference type="ChEBI" id="CHEBI:29105"/>
    </cofactor>
    <cofactor evidence="6">
        <name>Mn(2+)</name>
        <dbReference type="ChEBI" id="CHEBI:29035"/>
    </cofactor>
    <cofactor evidence="6">
        <name>Fe(2+)</name>
        <dbReference type="ChEBI" id="CHEBI:29033"/>
    </cofactor>
    <text evidence="6">Binds 2 divalent metal cations per subunit. Has a high-affinity and a low affinity metal-binding site. The true nature of the physiological cofactor is under debate. The enzyme is active with cobalt, zinc, manganese or divalent iron ions. Most likely, methionine aminopeptidases function as mononuclear Fe(2+)-metalloproteases under physiological conditions, and the catalytically relevant metal-binding site has been assigned to the histidine-containing high-affinity site.</text>
</comment>
<feature type="binding site" evidence="6">
    <location>
        <position position="178"/>
    </location>
    <ligand>
        <name>a divalent metal cation</name>
        <dbReference type="ChEBI" id="CHEBI:60240"/>
        <label>2</label>
        <note>catalytic</note>
    </ligand>
</feature>
<dbReference type="GO" id="GO:0004239">
    <property type="term" value="F:initiator methionyl aminopeptidase activity"/>
    <property type="evidence" value="ECO:0007669"/>
    <property type="project" value="UniProtKB-UniRule"/>
</dbReference>
<proteinExistence type="inferred from homology"/>
<sequence>MRFKRKTSKGITLKAPWEIDRLRSANKIVAEVLHVLKNEAKPGITTEELDAIAHNRILKSGGKPAFLGYRGYPATTCISINNEVVHGIPSSKRVLNDGDLVSIDIGVIYKDYYGDAAISFIIGEGSERARNIIKVTEESLYRGIEKATARNRLHDISSAIQEYVEANGYNVVRKFVGHGIGRRLHEPPEVPNYGRPKQGPMLKVGMVLAIEPMVNEGTGDVIVLDDGWTAVTADGKLSAHFEHSVAILNNGPEILSRI</sequence>
<comment type="caution">
    <text evidence="9">The sequence shown here is derived from an EMBL/GenBank/DDBJ whole genome shotgun (WGS) entry which is preliminary data.</text>
</comment>
<organism evidence="9 10">
    <name type="scientific">Dissulfuribacter thermophilus</name>
    <dbReference type="NCBI Taxonomy" id="1156395"/>
    <lineage>
        <taxon>Bacteria</taxon>
        <taxon>Pseudomonadati</taxon>
        <taxon>Thermodesulfobacteriota</taxon>
        <taxon>Dissulfuribacteria</taxon>
        <taxon>Dissulfuribacterales</taxon>
        <taxon>Dissulfuribacteraceae</taxon>
        <taxon>Dissulfuribacter</taxon>
    </lineage>
</organism>
<dbReference type="GO" id="GO:0005829">
    <property type="term" value="C:cytosol"/>
    <property type="evidence" value="ECO:0007669"/>
    <property type="project" value="TreeGrafter"/>
</dbReference>
<evidence type="ECO:0000256" key="2">
    <source>
        <dbReference type="ARBA" id="ARBA00022438"/>
    </source>
</evidence>
<keyword evidence="5 6" id="KW-0378">Hydrolase</keyword>
<dbReference type="PANTHER" id="PTHR43330">
    <property type="entry name" value="METHIONINE AMINOPEPTIDASE"/>
    <property type="match status" value="1"/>
</dbReference>
<evidence type="ECO:0000256" key="1">
    <source>
        <dbReference type="ARBA" id="ARBA00002521"/>
    </source>
</evidence>
<keyword evidence="3 6" id="KW-0645">Protease</keyword>
<feature type="binding site" evidence="6">
    <location>
        <position position="185"/>
    </location>
    <ligand>
        <name>substrate</name>
    </ligand>
</feature>
<dbReference type="GO" id="GO:0006508">
    <property type="term" value="P:proteolysis"/>
    <property type="evidence" value="ECO:0007669"/>
    <property type="project" value="UniProtKB-KW"/>
</dbReference>
<dbReference type="EC" id="3.4.11.18" evidence="6 7"/>
<feature type="binding site" evidence="6">
    <location>
        <position position="242"/>
    </location>
    <ligand>
        <name>a divalent metal cation</name>
        <dbReference type="ChEBI" id="CHEBI:60240"/>
        <label>2</label>
        <note>catalytic</note>
    </ligand>
</feature>
<dbReference type="Gene3D" id="3.90.230.10">
    <property type="entry name" value="Creatinase/methionine aminopeptidase superfamily"/>
    <property type="match status" value="1"/>
</dbReference>
<feature type="binding site" evidence="6">
    <location>
        <position position="242"/>
    </location>
    <ligand>
        <name>a divalent metal cation</name>
        <dbReference type="ChEBI" id="CHEBI:60240"/>
        <label>1</label>
    </ligand>
</feature>
<keyword evidence="10" id="KW-1185">Reference proteome</keyword>
<feature type="binding site" evidence="6">
    <location>
        <position position="115"/>
    </location>
    <ligand>
        <name>a divalent metal cation</name>
        <dbReference type="ChEBI" id="CHEBI:60240"/>
        <label>2</label>
        <note>catalytic</note>
    </ligand>
</feature>
<dbReference type="GO" id="GO:0070006">
    <property type="term" value="F:metalloaminopeptidase activity"/>
    <property type="evidence" value="ECO:0007669"/>
    <property type="project" value="UniProtKB-UniRule"/>
</dbReference>
<dbReference type="InterPro" id="IPR000994">
    <property type="entry name" value="Pept_M24"/>
</dbReference>
<evidence type="ECO:0000256" key="4">
    <source>
        <dbReference type="ARBA" id="ARBA00022723"/>
    </source>
</evidence>
<reference evidence="9 10" key="1">
    <citation type="submission" date="2016-06" db="EMBL/GenBank/DDBJ databases">
        <title>Respiratory ammonification of nitrate coupled to the oxidation of elemental sulfur in deep-sea autotrophic thermophilic bacteria.</title>
        <authorList>
            <person name="Slobodkina G.B."/>
            <person name="Mardanov A.V."/>
            <person name="Ravin N.V."/>
            <person name="Frolova A.A."/>
            <person name="Viryasiv M.B."/>
            <person name="Chernyh N.A."/>
            <person name="Bonch-Osmolovskaya E.A."/>
            <person name="Slobodkin A.I."/>
        </authorList>
    </citation>
    <scope>NUCLEOTIDE SEQUENCE [LARGE SCALE GENOMIC DNA]</scope>
    <source>
        <strain evidence="9 10">S69</strain>
    </source>
</reference>
<dbReference type="AlphaFoldDB" id="A0A1B9F544"/>
<feature type="domain" description="Peptidase M24" evidence="8">
    <location>
        <begin position="21"/>
        <end position="247"/>
    </location>
</feature>